<proteinExistence type="predicted"/>
<evidence type="ECO:0000313" key="3">
    <source>
        <dbReference type="EMBL" id="OOQ58320.1"/>
    </source>
</evidence>
<feature type="signal peptide" evidence="1">
    <location>
        <begin position="1"/>
        <end position="31"/>
    </location>
</feature>
<comment type="caution">
    <text evidence="3">The sequence shown here is derived from an EMBL/GenBank/DDBJ whole genome shotgun (WGS) entry which is preliminary data.</text>
</comment>
<dbReference type="Proteomes" id="UP000189739">
    <property type="component" value="Unassembled WGS sequence"/>
</dbReference>
<dbReference type="EMBL" id="MBTF01000034">
    <property type="protein sequence ID" value="OOQ58320.1"/>
    <property type="molecule type" value="Genomic_DNA"/>
</dbReference>
<dbReference type="PANTHER" id="PTHR32305">
    <property type="match status" value="1"/>
</dbReference>
<keyword evidence="4" id="KW-1185">Reference proteome</keyword>
<dbReference type="RefSeq" id="WP_078350069.1">
    <property type="nucleotide sequence ID" value="NZ_MBTF01000034.1"/>
</dbReference>
<reference evidence="3 4" key="1">
    <citation type="submission" date="2016-07" db="EMBL/GenBank/DDBJ databases">
        <title>Genomic analysis of zinc-resistant bacterium Mucilaginibacter pedocola TBZ30.</title>
        <authorList>
            <person name="Huang J."/>
            <person name="Tang J."/>
        </authorList>
    </citation>
    <scope>NUCLEOTIDE SEQUENCE [LARGE SCALE GENOMIC DNA]</scope>
    <source>
        <strain evidence="3 4">TBZ30</strain>
    </source>
</reference>
<protein>
    <recommendedName>
        <fullName evidence="2">DUF6443 domain-containing protein</fullName>
    </recommendedName>
</protein>
<accession>A0A1S9PBI2</accession>
<feature type="chain" id="PRO_5012684599" description="DUF6443 domain-containing protein" evidence="1">
    <location>
        <begin position="32"/>
        <end position="1212"/>
    </location>
</feature>
<evidence type="ECO:0000259" key="2">
    <source>
        <dbReference type="Pfam" id="PF20041"/>
    </source>
</evidence>
<sequence>MNIQTLLKLKKYPVNGLFMMAAVLCFQSSKAQTLVTPQKVYTTTPAAGSYYNYTSITLNPGVNFQAGPSSSLEFFIKQEGCEILSVKPSQNQNYIITSEPRTGGITSGQMLSSLSNCGLMQTVVYFDGLGRPIQTVQVKGSPTARDIVQPVAYDEYGREAKKYLAYASKDTLAGSFKASALTDQASFYNNPSGVTWNAPGVVAIPISGGLTPSFSLSKFEASPLDRVVEQGAPGADWQPIDGSTAGHTIKIANLLNNITALSDTLNSRWVARYYISTINSDQSRTLALGSGNLARYDANELSVTVTRDENNKNNQRAGTVEEYKDKEGRVLLKRLFNYVPGGTPAFQVLSTYYVYDDLGNLAYVLTPMSNADAGLPSQTVLDNLCYQYRYDSRNRLTQKKLPGKGWEYVVYNRLDQPVLAQDANQRASNQWTATKYDALGRVILTALWNAGSAIPLNTLKDSVYSKPQWDTPNQANTATGYTISSYPAISKALTISYYDNYSDVPGLASKPYAVAPAKALARPKGLATAVKVMVLNTIGNAVPDTLWSVNYYDREGRNTKTYKQHYLGGTTGLNKYNYDEISTTYNFNDQPTSATRLHFTKNAAGNDKALSLTVSNTWHYDHMGRKLSSWQQLKNGALAADAKVLLSKSEYNELGQLWKKHLHSLDSTSYKQDVAYDYNERGWLQKSTAPLFEEYLQYNSINNVSGITPSAQYNGNIASQSWGTEAVPNSKSYTYSYDALNRLKGGNSTLSHHENGISYDLMGNITALKRYQAGTLTDDLIYIYTSAGNATNQLQSISDGSGNNAGLTAGFNQAYTYDANGNLKSDASKSITGISYNLLNLPETFTGKSTTYTYDAAGQKLRRVIGTAATEYIGGIQYDGATPSITFIQTEEGRALPNGTTAYNYEYSLSDHLGNTRVSFDTGTGVARLVQTNDYYPFGLETPGSTSTSPKNNYLYNKKELQESLGLYDYGARFYDPTIGRWASIDQLAEKMRRHSVYNYGFDNPIKFIDPDGMAPTKIKAPIIGQRSKILGLINFRSKTQYEFDKNGYLQPKKGAAINKNGSAKYSTQINNAIKNDKTVTVAIGQSFIGKDGKEKSVDIDAGGGVTSTNGKLTVGPANDSRNKVASDPVITISGNPNYNIRGENNLPVPDDASLILMHEFVGHAFPIIFGSTKGNSINNENEIRNDLRDINGNPIPLRKFDPWHVESTLAP</sequence>
<organism evidence="3 4">
    <name type="scientific">Mucilaginibacter pedocola</name>
    <dbReference type="NCBI Taxonomy" id="1792845"/>
    <lineage>
        <taxon>Bacteria</taxon>
        <taxon>Pseudomonadati</taxon>
        <taxon>Bacteroidota</taxon>
        <taxon>Sphingobacteriia</taxon>
        <taxon>Sphingobacteriales</taxon>
        <taxon>Sphingobacteriaceae</taxon>
        <taxon>Mucilaginibacter</taxon>
    </lineage>
</organism>
<dbReference type="AlphaFoldDB" id="A0A1S9PBI2"/>
<name>A0A1S9PBI2_9SPHI</name>
<dbReference type="InterPro" id="IPR050708">
    <property type="entry name" value="T6SS_VgrG/RHS"/>
</dbReference>
<dbReference type="NCBIfam" id="TIGR03696">
    <property type="entry name" value="Rhs_assc_core"/>
    <property type="match status" value="1"/>
</dbReference>
<keyword evidence="1" id="KW-0732">Signal</keyword>
<dbReference type="Pfam" id="PF20041">
    <property type="entry name" value="DUF6443"/>
    <property type="match status" value="1"/>
</dbReference>
<dbReference type="InterPro" id="IPR022385">
    <property type="entry name" value="Rhs_assc_core"/>
</dbReference>
<evidence type="ECO:0000256" key="1">
    <source>
        <dbReference type="SAM" id="SignalP"/>
    </source>
</evidence>
<dbReference type="Gene3D" id="2.180.10.10">
    <property type="entry name" value="RHS repeat-associated core"/>
    <property type="match status" value="1"/>
</dbReference>
<evidence type="ECO:0000313" key="4">
    <source>
        <dbReference type="Proteomes" id="UP000189739"/>
    </source>
</evidence>
<dbReference type="InterPro" id="IPR045619">
    <property type="entry name" value="DUF6443"/>
</dbReference>
<feature type="domain" description="DUF6443" evidence="2">
    <location>
        <begin position="106"/>
        <end position="249"/>
    </location>
</feature>
<dbReference type="PANTHER" id="PTHR32305:SF15">
    <property type="entry name" value="PROTEIN RHSA-RELATED"/>
    <property type="match status" value="1"/>
</dbReference>
<gene>
    <name evidence="3" type="ORF">BC343_11845</name>
</gene>
<dbReference type="STRING" id="1792845.BC343_11845"/>
<dbReference type="OrthoDB" id="1191296at2"/>